<keyword evidence="3" id="KW-0805">Transcription regulation</keyword>
<feature type="domain" description="Plant bHLH transcription factor ACT-like" evidence="7">
    <location>
        <begin position="180"/>
        <end position="236"/>
    </location>
</feature>
<evidence type="ECO:0000256" key="4">
    <source>
        <dbReference type="ARBA" id="ARBA00023163"/>
    </source>
</evidence>
<dbReference type="PANTHER" id="PTHR46772:SF8">
    <property type="entry name" value="TRANSCRIPTION FACTOR BHLH95"/>
    <property type="match status" value="1"/>
</dbReference>
<keyword evidence="9" id="KW-1185">Reference proteome</keyword>
<evidence type="ECO:0000256" key="1">
    <source>
        <dbReference type="ARBA" id="ARBA00004123"/>
    </source>
</evidence>
<keyword evidence="5" id="KW-0539">Nucleus</keyword>
<dbReference type="PANTHER" id="PTHR46772">
    <property type="entry name" value="BHLH DOMAIN-CONTAINING PROTEIN"/>
    <property type="match status" value="1"/>
</dbReference>
<dbReference type="AlphaFoldDB" id="A0A7I8ITW2"/>
<gene>
    <name evidence="8" type="ORF">SI7747_05006984</name>
</gene>
<dbReference type="InterPro" id="IPR054502">
    <property type="entry name" value="bHLH-TF_ACT-like_plant"/>
</dbReference>
<evidence type="ECO:0000256" key="3">
    <source>
        <dbReference type="ARBA" id="ARBA00023015"/>
    </source>
</evidence>
<name>A0A7I8ITW2_SPIIN</name>
<reference evidence="8 9" key="1">
    <citation type="submission" date="2019-12" db="EMBL/GenBank/DDBJ databases">
        <authorList>
            <person name="Scholz U."/>
            <person name="Mascher M."/>
            <person name="Fiebig A."/>
        </authorList>
    </citation>
    <scope>NUCLEOTIDE SEQUENCE</scope>
</reference>
<sequence>MSQGGGDHDIFPWDEKTWVFLDSDNSGGIDGRPGEKPAGESGSNSLTEVVTLSAQKRPRNGLKKGKNVTLENEKTGAAGEPDHEIHIWTERERRKKMRNMFGSLHALLPQLPAKRLQKQKMERIRGVILDSPIPVTAHQWQATGESSREAFMADQGKSWPSAASSELRFPQCFQTWSSPNVVVSVTGADAHINICAVTKPGLIAAIVYALEKHNLEVLSAHVSCDYFRSMFMIHAQANGAPDTFPEALPLEEIFKSAVEDIIPWIS</sequence>
<dbReference type="EMBL" id="CACRZD030000005">
    <property type="protein sequence ID" value="CAA6660568.1"/>
    <property type="molecule type" value="Genomic_DNA"/>
</dbReference>
<comment type="subcellular location">
    <subcellularLocation>
        <location evidence="1">Nucleus</location>
    </subcellularLocation>
</comment>
<dbReference type="GO" id="GO:0009960">
    <property type="term" value="P:endosperm development"/>
    <property type="evidence" value="ECO:0007669"/>
    <property type="project" value="InterPro"/>
</dbReference>
<dbReference type="EMBL" id="LR743592">
    <property type="protein sequence ID" value="CAA2620815.1"/>
    <property type="molecule type" value="Genomic_DNA"/>
</dbReference>
<dbReference type="CDD" id="cd11393">
    <property type="entry name" value="bHLH_AtbHLH_like"/>
    <property type="match status" value="1"/>
</dbReference>
<feature type="compositionally biased region" description="Basic residues" evidence="6">
    <location>
        <begin position="56"/>
        <end position="66"/>
    </location>
</feature>
<evidence type="ECO:0000256" key="2">
    <source>
        <dbReference type="ARBA" id="ARBA00005510"/>
    </source>
</evidence>
<evidence type="ECO:0000313" key="9">
    <source>
        <dbReference type="Proteomes" id="UP001189122"/>
    </source>
</evidence>
<comment type="similarity">
    <text evidence="2">Belongs to the bHLH protein family.</text>
</comment>
<protein>
    <recommendedName>
        <fullName evidence="7">Plant bHLH transcription factor ACT-like domain-containing protein</fullName>
    </recommendedName>
</protein>
<proteinExistence type="inferred from homology"/>
<feature type="region of interest" description="Disordered" evidence="6">
    <location>
        <begin position="22"/>
        <end position="78"/>
    </location>
</feature>
<dbReference type="InterPro" id="IPR036638">
    <property type="entry name" value="HLH_DNA-bd_sf"/>
</dbReference>
<dbReference type="Proteomes" id="UP001189122">
    <property type="component" value="Unassembled WGS sequence"/>
</dbReference>
<dbReference type="Gene3D" id="4.10.280.10">
    <property type="entry name" value="Helix-loop-helix DNA-binding domain"/>
    <property type="match status" value="1"/>
</dbReference>
<dbReference type="SUPFAM" id="SSF47459">
    <property type="entry name" value="HLH, helix-loop-helix DNA-binding domain"/>
    <property type="match status" value="1"/>
</dbReference>
<feature type="compositionally biased region" description="Polar residues" evidence="6">
    <location>
        <begin position="41"/>
        <end position="54"/>
    </location>
</feature>
<organism evidence="8">
    <name type="scientific">Spirodela intermedia</name>
    <name type="common">Intermediate duckweed</name>
    <dbReference type="NCBI Taxonomy" id="51605"/>
    <lineage>
        <taxon>Eukaryota</taxon>
        <taxon>Viridiplantae</taxon>
        <taxon>Streptophyta</taxon>
        <taxon>Embryophyta</taxon>
        <taxon>Tracheophyta</taxon>
        <taxon>Spermatophyta</taxon>
        <taxon>Magnoliopsida</taxon>
        <taxon>Liliopsida</taxon>
        <taxon>Araceae</taxon>
        <taxon>Lemnoideae</taxon>
        <taxon>Spirodela</taxon>
    </lineage>
</organism>
<dbReference type="Pfam" id="PF22754">
    <property type="entry name" value="bHLH-TF_ACT-like_plant"/>
    <property type="match status" value="1"/>
</dbReference>
<evidence type="ECO:0000256" key="6">
    <source>
        <dbReference type="SAM" id="MobiDB-lite"/>
    </source>
</evidence>
<accession>A0A7I8ITW2</accession>
<evidence type="ECO:0000313" key="8">
    <source>
        <dbReference type="EMBL" id="CAA2620815.1"/>
    </source>
</evidence>
<keyword evidence="4" id="KW-0804">Transcription</keyword>
<dbReference type="InterPro" id="IPR045239">
    <property type="entry name" value="bHLH95_bHLH"/>
</dbReference>
<dbReference type="GO" id="GO:0046983">
    <property type="term" value="F:protein dimerization activity"/>
    <property type="evidence" value="ECO:0007669"/>
    <property type="project" value="InterPro"/>
</dbReference>
<dbReference type="GO" id="GO:0003700">
    <property type="term" value="F:DNA-binding transcription factor activity"/>
    <property type="evidence" value="ECO:0007669"/>
    <property type="project" value="InterPro"/>
</dbReference>
<dbReference type="InterPro" id="IPR044278">
    <property type="entry name" value="BHLH95-like"/>
</dbReference>
<evidence type="ECO:0000256" key="5">
    <source>
        <dbReference type="ARBA" id="ARBA00023242"/>
    </source>
</evidence>
<evidence type="ECO:0000259" key="7">
    <source>
        <dbReference type="Pfam" id="PF22754"/>
    </source>
</evidence>